<accession>A0AAX1N3P8</accession>
<evidence type="ECO:0000256" key="2">
    <source>
        <dbReference type="ARBA" id="ARBA00022475"/>
    </source>
</evidence>
<keyword evidence="6" id="KW-0813">Transport</keyword>
<evidence type="ECO:0000313" key="10">
    <source>
        <dbReference type="Proteomes" id="UP000678679"/>
    </source>
</evidence>
<dbReference type="Pfam" id="PF01618">
    <property type="entry name" value="MotA_ExbB"/>
    <property type="match status" value="1"/>
</dbReference>
<feature type="domain" description="MotA/TolQ/ExbB proton channel" evidence="8">
    <location>
        <begin position="39"/>
        <end position="115"/>
    </location>
</feature>
<proteinExistence type="inferred from homology"/>
<evidence type="ECO:0000259" key="8">
    <source>
        <dbReference type="Pfam" id="PF01618"/>
    </source>
</evidence>
<evidence type="ECO:0000256" key="7">
    <source>
        <dbReference type="SAM" id="Phobius"/>
    </source>
</evidence>
<evidence type="ECO:0000256" key="4">
    <source>
        <dbReference type="ARBA" id="ARBA00022989"/>
    </source>
</evidence>
<dbReference type="InterPro" id="IPR002898">
    <property type="entry name" value="MotA_ExbB_proton_chnl"/>
</dbReference>
<evidence type="ECO:0000256" key="6">
    <source>
        <dbReference type="RuleBase" id="RU004057"/>
    </source>
</evidence>
<dbReference type="GO" id="GO:0005886">
    <property type="term" value="C:plasma membrane"/>
    <property type="evidence" value="ECO:0007669"/>
    <property type="project" value="UniProtKB-SubCell"/>
</dbReference>
<keyword evidence="10" id="KW-1185">Reference proteome</keyword>
<gene>
    <name evidence="9" type="ORF">KMW28_00965</name>
</gene>
<comment type="subcellular location">
    <subcellularLocation>
        <location evidence="1">Cell membrane</location>
        <topology evidence="1">Multi-pass membrane protein</topology>
    </subcellularLocation>
    <subcellularLocation>
        <location evidence="6">Membrane</location>
        <topology evidence="6">Multi-pass membrane protein</topology>
    </subcellularLocation>
</comment>
<feature type="transmembrane region" description="Helical" evidence="7">
    <location>
        <begin position="78"/>
        <end position="103"/>
    </location>
</feature>
<dbReference type="AlphaFoldDB" id="A0AAX1N3P8"/>
<feature type="transmembrane region" description="Helical" evidence="7">
    <location>
        <begin position="52"/>
        <end position="72"/>
    </location>
</feature>
<dbReference type="Proteomes" id="UP000678679">
    <property type="component" value="Chromosome 1"/>
</dbReference>
<keyword evidence="3 7" id="KW-0812">Transmembrane</keyword>
<dbReference type="GO" id="GO:0015031">
    <property type="term" value="P:protein transport"/>
    <property type="evidence" value="ECO:0007669"/>
    <property type="project" value="UniProtKB-KW"/>
</dbReference>
<evidence type="ECO:0000256" key="1">
    <source>
        <dbReference type="ARBA" id="ARBA00004651"/>
    </source>
</evidence>
<keyword evidence="6" id="KW-0653">Protein transport</keyword>
<sequence>MLDLFYQGGYEFMSTLTIVGGFMVFFLVLTIMRRGKVSQKKSMVLMKEFGTLALVVGIFGQLIGLYSAMIAIEAAGGVPLALLAGGIKVSMITTLYGFLIFLISRIAGIILQATAKSE</sequence>
<name>A0AAX1N3P8_9BACT</name>
<protein>
    <submittedName>
        <fullName evidence="9">MotA/TolQ/ExbB proton channel family protein</fullName>
    </submittedName>
</protein>
<evidence type="ECO:0000256" key="5">
    <source>
        <dbReference type="ARBA" id="ARBA00023136"/>
    </source>
</evidence>
<reference evidence="9 10" key="1">
    <citation type="submission" date="2021-05" db="EMBL/GenBank/DDBJ databases">
        <title>Comparative genomic studies on the polysaccharide-degrading batcterial strains of the Flammeovirga genus.</title>
        <authorList>
            <person name="Zewei F."/>
            <person name="Zheng Z."/>
            <person name="Yu L."/>
            <person name="Ruyue G."/>
            <person name="Yanhong M."/>
            <person name="Yuanyuan C."/>
            <person name="Jingyan G."/>
            <person name="Wenjun H."/>
        </authorList>
    </citation>
    <scope>NUCLEOTIDE SEQUENCE [LARGE SCALE GENOMIC DNA]</scope>
    <source>
        <strain evidence="9 10">NBRC:100898</strain>
    </source>
</reference>
<evidence type="ECO:0000313" key="9">
    <source>
        <dbReference type="EMBL" id="QWG02185.1"/>
    </source>
</evidence>
<evidence type="ECO:0000256" key="3">
    <source>
        <dbReference type="ARBA" id="ARBA00022692"/>
    </source>
</evidence>
<keyword evidence="4 7" id="KW-1133">Transmembrane helix</keyword>
<keyword evidence="2" id="KW-1003">Cell membrane</keyword>
<dbReference type="KEGG" id="fya:KMW28_00965"/>
<dbReference type="RefSeq" id="WP_183363947.1">
    <property type="nucleotide sequence ID" value="NZ_CP076132.1"/>
</dbReference>
<feature type="transmembrane region" description="Helical" evidence="7">
    <location>
        <begin position="12"/>
        <end position="31"/>
    </location>
</feature>
<comment type="similarity">
    <text evidence="6">Belongs to the exbB/tolQ family.</text>
</comment>
<organism evidence="9 10">
    <name type="scientific">Flammeovirga yaeyamensis</name>
    <dbReference type="NCBI Taxonomy" id="367791"/>
    <lineage>
        <taxon>Bacteria</taxon>
        <taxon>Pseudomonadati</taxon>
        <taxon>Bacteroidota</taxon>
        <taxon>Cytophagia</taxon>
        <taxon>Cytophagales</taxon>
        <taxon>Flammeovirgaceae</taxon>
        <taxon>Flammeovirga</taxon>
    </lineage>
</organism>
<dbReference type="EMBL" id="CP076132">
    <property type="protein sequence ID" value="QWG02185.1"/>
    <property type="molecule type" value="Genomic_DNA"/>
</dbReference>
<keyword evidence="5 7" id="KW-0472">Membrane</keyword>